<dbReference type="EMBL" id="CAJFDI010000001">
    <property type="protein sequence ID" value="CAD5210220.1"/>
    <property type="molecule type" value="Genomic_DNA"/>
</dbReference>
<evidence type="ECO:0000313" key="2">
    <source>
        <dbReference type="EMBL" id="CAD5210220.1"/>
    </source>
</evidence>
<feature type="coiled-coil region" evidence="1">
    <location>
        <begin position="16"/>
        <end position="64"/>
    </location>
</feature>
<evidence type="ECO:0000313" key="5">
    <source>
        <dbReference type="Proteomes" id="UP000659654"/>
    </source>
</evidence>
<proteinExistence type="predicted"/>
<evidence type="ECO:0000313" key="4">
    <source>
        <dbReference type="Proteomes" id="UP000095284"/>
    </source>
</evidence>
<evidence type="ECO:0000313" key="6">
    <source>
        <dbReference type="WBParaSite" id="BXY_0946500.1"/>
    </source>
</evidence>
<dbReference type="Proteomes" id="UP000095284">
    <property type="component" value="Unplaced"/>
</dbReference>
<dbReference type="WBParaSite" id="BXY_0946500.1">
    <property type="protein sequence ID" value="BXY_0946500.1"/>
    <property type="gene ID" value="BXY_0946500"/>
</dbReference>
<dbReference type="AlphaFoldDB" id="A0A1I7S8X0"/>
<dbReference type="SMR" id="A0A1I7S8X0"/>
<dbReference type="Proteomes" id="UP000582659">
    <property type="component" value="Unassembled WGS sequence"/>
</dbReference>
<sequence length="66" mass="7652">MEETTLNPLNPKEAAIIKKKAELEAMRIRLKEAQEHRESAQRQAAELRLQVEQIKRQIQETRNAGS</sequence>
<reference evidence="3" key="2">
    <citation type="submission" date="2020-08" db="EMBL/GenBank/DDBJ databases">
        <authorList>
            <person name="Kikuchi T."/>
        </authorList>
    </citation>
    <scope>NUCLEOTIDE SEQUENCE</scope>
    <source>
        <strain evidence="2">Ka4C1</strain>
    </source>
</reference>
<dbReference type="EMBL" id="CAJFCV020000001">
    <property type="protein sequence ID" value="CAG9085967.1"/>
    <property type="molecule type" value="Genomic_DNA"/>
</dbReference>
<dbReference type="Proteomes" id="UP000659654">
    <property type="component" value="Unassembled WGS sequence"/>
</dbReference>
<reference evidence="6" key="1">
    <citation type="submission" date="2016-11" db="UniProtKB">
        <authorList>
            <consortium name="WormBaseParasite"/>
        </authorList>
    </citation>
    <scope>IDENTIFICATION</scope>
</reference>
<gene>
    <name evidence="2" type="ORF">BXYJ_LOCUS1826</name>
</gene>
<name>A0A1I7S8X0_BURXY</name>
<keyword evidence="1" id="KW-0175">Coiled coil</keyword>
<keyword evidence="5" id="KW-1185">Reference proteome</keyword>
<organism evidence="4 6">
    <name type="scientific">Bursaphelenchus xylophilus</name>
    <name type="common">Pinewood nematode worm</name>
    <name type="synonym">Aphelenchoides xylophilus</name>
    <dbReference type="NCBI Taxonomy" id="6326"/>
    <lineage>
        <taxon>Eukaryota</taxon>
        <taxon>Metazoa</taxon>
        <taxon>Ecdysozoa</taxon>
        <taxon>Nematoda</taxon>
        <taxon>Chromadorea</taxon>
        <taxon>Rhabditida</taxon>
        <taxon>Tylenchina</taxon>
        <taxon>Tylenchomorpha</taxon>
        <taxon>Aphelenchoidea</taxon>
        <taxon>Aphelenchoididae</taxon>
        <taxon>Bursaphelenchus</taxon>
    </lineage>
</organism>
<protein>
    <submittedName>
        <fullName evidence="2">(pine wood nematode) hypothetical protein</fullName>
    </submittedName>
</protein>
<evidence type="ECO:0000313" key="3">
    <source>
        <dbReference type="EMBL" id="CAG9085967.1"/>
    </source>
</evidence>
<evidence type="ECO:0000256" key="1">
    <source>
        <dbReference type="SAM" id="Coils"/>
    </source>
</evidence>
<accession>A0A1I7S8X0</accession>